<sequence length="298" mass="32277">MKTAMALKALGAYSAGQWGMVTSAQARRAGIDTVTLTRLVEQGLLVRPRRGVYAVAAAEEAEHTDIKAAWLALNPSVPAWERLTPDTDGGVVSHRSAATLHDLGELVAEDVEMIVPRRRNPRDPSLRLRKRAVAESDVTLVDGLPVTTIERTVVDLLEEHVDASHVGPIVHDAARDGRLDLNRLAPRIDGYSRRYGLAAGDGRALLDHLLDHVSADSPSERVLAEILRSFPEVYEEARRNVCHTAPLPDSAPGAESSLPDLTEARMAPVRRALNAVTRSKTPSPSPTHSSLRYCAATP</sequence>
<feature type="compositionally biased region" description="Low complexity" evidence="1">
    <location>
        <begin position="277"/>
        <end position="290"/>
    </location>
</feature>
<reference evidence="4" key="1">
    <citation type="submission" date="2016-10" db="EMBL/GenBank/DDBJ databases">
        <authorList>
            <person name="Varghese N."/>
            <person name="Submissions S."/>
        </authorList>
    </citation>
    <scope>NUCLEOTIDE SEQUENCE [LARGE SCALE GENOMIC DNA]</scope>
    <source>
        <strain evidence="4">DSM 45459</strain>
    </source>
</reference>
<dbReference type="RefSeq" id="WP_092525109.1">
    <property type="nucleotide sequence ID" value="NZ_FNKO01000002.1"/>
</dbReference>
<keyword evidence="4" id="KW-1185">Reference proteome</keyword>
<proteinExistence type="predicted"/>
<dbReference type="OrthoDB" id="3356078at2"/>
<evidence type="ECO:0000313" key="3">
    <source>
        <dbReference type="EMBL" id="SDR03165.1"/>
    </source>
</evidence>
<dbReference type="Pfam" id="PF13338">
    <property type="entry name" value="AbiEi_4"/>
    <property type="match status" value="1"/>
</dbReference>
<feature type="domain" description="AbiEi antitoxin N-terminal" evidence="2">
    <location>
        <begin position="15"/>
        <end position="56"/>
    </location>
</feature>
<feature type="region of interest" description="Disordered" evidence="1">
    <location>
        <begin position="275"/>
        <end position="298"/>
    </location>
</feature>
<dbReference type="STRING" id="995062.SAMN04489718_3173"/>
<dbReference type="AlphaFoldDB" id="A0A1H1FQK7"/>
<dbReference type="Proteomes" id="UP000199301">
    <property type="component" value="Unassembled WGS sequence"/>
</dbReference>
<evidence type="ECO:0000313" key="4">
    <source>
        <dbReference type="Proteomes" id="UP000199301"/>
    </source>
</evidence>
<protein>
    <submittedName>
        <fullName evidence="3">Transcriptional regulator, AbiEi antitoxin, Type IV TA system</fullName>
    </submittedName>
</protein>
<evidence type="ECO:0000259" key="2">
    <source>
        <dbReference type="Pfam" id="PF13338"/>
    </source>
</evidence>
<evidence type="ECO:0000256" key="1">
    <source>
        <dbReference type="SAM" id="MobiDB-lite"/>
    </source>
</evidence>
<gene>
    <name evidence="3" type="ORF">SAMN04489718_3173</name>
</gene>
<dbReference type="EMBL" id="FNKO01000002">
    <property type="protein sequence ID" value="SDR03165.1"/>
    <property type="molecule type" value="Genomic_DNA"/>
</dbReference>
<name>A0A1H1FQK7_9ACTN</name>
<accession>A0A1H1FQK7</accession>
<dbReference type="InterPro" id="IPR025159">
    <property type="entry name" value="AbiEi_N"/>
</dbReference>
<organism evidence="3 4">
    <name type="scientific">Actinopolyspora saharensis</name>
    <dbReference type="NCBI Taxonomy" id="995062"/>
    <lineage>
        <taxon>Bacteria</taxon>
        <taxon>Bacillati</taxon>
        <taxon>Actinomycetota</taxon>
        <taxon>Actinomycetes</taxon>
        <taxon>Actinopolysporales</taxon>
        <taxon>Actinopolysporaceae</taxon>
        <taxon>Actinopolyspora</taxon>
    </lineage>
</organism>